<gene>
    <name evidence="4" type="ORF">QNI22_20450</name>
</gene>
<dbReference type="Proteomes" id="UP001232063">
    <property type="component" value="Unassembled WGS sequence"/>
</dbReference>
<dbReference type="InterPro" id="IPR002347">
    <property type="entry name" value="SDR_fam"/>
</dbReference>
<dbReference type="PANTHER" id="PTHR43976:SF16">
    <property type="entry name" value="SHORT-CHAIN DEHYDROGENASE_REDUCTASE FAMILY PROTEIN"/>
    <property type="match status" value="1"/>
</dbReference>
<sequence length="275" mass="29992">MRTWFITGSSAGLGRTLTEKLLKRGDRVAATLRKTHALDDLKAEYGDRLWIAQLDVTHIPAIHQVMQDAFNALGRIDVIVNNAGYGLFGSVEEASDDQIRKQIETNIMGSIQIIRAALPYLRAQGEGRIIQLSSAGGQATYPNYGYYHMTKWGIEGFAETVAKEISIFNIGLTIVEPGALRNGFVSNMDSATPMEVYAQTPAGEVRRLIQNNAFPIPGDPEKTAQAIIDSVDVTPAPLRLALGPDAYTAIRSSLVSRLDSLDAQKDIAMSTKVEE</sequence>
<protein>
    <submittedName>
        <fullName evidence="4">SDR family oxidoreductase</fullName>
    </submittedName>
</protein>
<reference evidence="4" key="1">
    <citation type="submission" date="2023-05" db="EMBL/GenBank/DDBJ databases">
        <authorList>
            <person name="Zhang X."/>
        </authorList>
    </citation>
    <scope>NUCLEOTIDE SEQUENCE</scope>
    <source>
        <strain evidence="4">BD1B2-1</strain>
    </source>
</reference>
<accession>A0AAE3R3A9</accession>
<dbReference type="InterPro" id="IPR051911">
    <property type="entry name" value="SDR_oxidoreductase"/>
</dbReference>
<dbReference type="CDD" id="cd05374">
    <property type="entry name" value="17beta-HSD-like_SDR_c"/>
    <property type="match status" value="1"/>
</dbReference>
<comment type="similarity">
    <text evidence="1 3">Belongs to the short-chain dehydrogenases/reductases (SDR) family.</text>
</comment>
<dbReference type="RefSeq" id="WP_314513494.1">
    <property type="nucleotide sequence ID" value="NZ_JASJOU010000007.1"/>
</dbReference>
<dbReference type="AlphaFoldDB" id="A0AAE3R3A9"/>
<dbReference type="SUPFAM" id="SSF51735">
    <property type="entry name" value="NAD(P)-binding Rossmann-fold domains"/>
    <property type="match status" value="1"/>
</dbReference>
<evidence type="ECO:0000256" key="1">
    <source>
        <dbReference type="ARBA" id="ARBA00006484"/>
    </source>
</evidence>
<name>A0AAE3R3A9_9BACT</name>
<evidence type="ECO:0000256" key="3">
    <source>
        <dbReference type="RuleBase" id="RU000363"/>
    </source>
</evidence>
<keyword evidence="2" id="KW-0560">Oxidoreductase</keyword>
<dbReference type="Pfam" id="PF00106">
    <property type="entry name" value="adh_short"/>
    <property type="match status" value="1"/>
</dbReference>
<evidence type="ECO:0000313" key="4">
    <source>
        <dbReference type="EMBL" id="MDJ1503051.1"/>
    </source>
</evidence>
<comment type="caution">
    <text evidence="4">The sequence shown here is derived from an EMBL/GenBank/DDBJ whole genome shotgun (WGS) entry which is preliminary data.</text>
</comment>
<evidence type="ECO:0000313" key="5">
    <source>
        <dbReference type="Proteomes" id="UP001232063"/>
    </source>
</evidence>
<dbReference type="PANTHER" id="PTHR43976">
    <property type="entry name" value="SHORT CHAIN DEHYDROGENASE"/>
    <property type="match status" value="1"/>
</dbReference>
<dbReference type="Gene3D" id="3.40.50.720">
    <property type="entry name" value="NAD(P)-binding Rossmann-like Domain"/>
    <property type="match status" value="1"/>
</dbReference>
<dbReference type="GO" id="GO:0016491">
    <property type="term" value="F:oxidoreductase activity"/>
    <property type="evidence" value="ECO:0007669"/>
    <property type="project" value="UniProtKB-KW"/>
</dbReference>
<dbReference type="InterPro" id="IPR036291">
    <property type="entry name" value="NAD(P)-bd_dom_sf"/>
</dbReference>
<dbReference type="NCBIfam" id="NF005065">
    <property type="entry name" value="PRK06482.1"/>
    <property type="match status" value="1"/>
</dbReference>
<keyword evidence="5" id="KW-1185">Reference proteome</keyword>
<proteinExistence type="inferred from homology"/>
<evidence type="ECO:0000256" key="2">
    <source>
        <dbReference type="ARBA" id="ARBA00023002"/>
    </source>
</evidence>
<dbReference type="EMBL" id="JASJOU010000007">
    <property type="protein sequence ID" value="MDJ1503051.1"/>
    <property type="molecule type" value="Genomic_DNA"/>
</dbReference>
<organism evidence="4 5">
    <name type="scientific">Xanthocytophaga agilis</name>
    <dbReference type="NCBI Taxonomy" id="3048010"/>
    <lineage>
        <taxon>Bacteria</taxon>
        <taxon>Pseudomonadati</taxon>
        <taxon>Bacteroidota</taxon>
        <taxon>Cytophagia</taxon>
        <taxon>Cytophagales</taxon>
        <taxon>Rhodocytophagaceae</taxon>
        <taxon>Xanthocytophaga</taxon>
    </lineage>
</organism>
<dbReference type="PRINTS" id="PR00080">
    <property type="entry name" value="SDRFAMILY"/>
</dbReference>
<dbReference type="PRINTS" id="PR00081">
    <property type="entry name" value="GDHRDH"/>
</dbReference>